<keyword evidence="8" id="KW-1185">Reference proteome</keyword>
<feature type="transmembrane region" description="Helical" evidence="6">
    <location>
        <begin position="28"/>
        <end position="48"/>
    </location>
</feature>
<feature type="transmembrane region" description="Helical" evidence="6">
    <location>
        <begin position="90"/>
        <end position="111"/>
    </location>
</feature>
<feature type="transmembrane region" description="Helical" evidence="6">
    <location>
        <begin position="271"/>
        <end position="299"/>
    </location>
</feature>
<dbReference type="PIRSF" id="PIRSF006060">
    <property type="entry name" value="AA_transporter"/>
    <property type="match status" value="1"/>
</dbReference>
<dbReference type="Pfam" id="PF13520">
    <property type="entry name" value="AA_permease_2"/>
    <property type="match status" value="1"/>
</dbReference>
<gene>
    <name evidence="7" type="ORF">BHV28_00790</name>
</gene>
<feature type="transmembrane region" description="Helical" evidence="6">
    <location>
        <begin position="368"/>
        <end position="389"/>
    </location>
</feature>
<keyword evidence="5 6" id="KW-0472">Membrane</keyword>
<dbReference type="PANTHER" id="PTHR43243">
    <property type="entry name" value="INNER MEMBRANE TRANSPORTER YGJI-RELATED"/>
    <property type="match status" value="1"/>
</dbReference>
<feature type="transmembrane region" description="Helical" evidence="6">
    <location>
        <begin position="395"/>
        <end position="416"/>
    </location>
</feature>
<dbReference type="STRING" id="1902579.BHV28_00790"/>
<feature type="transmembrane region" description="Helical" evidence="6">
    <location>
        <begin position="428"/>
        <end position="448"/>
    </location>
</feature>
<reference evidence="7 8" key="1">
    <citation type="journal article" date="2010" name="Science">
        <title>Genomic comparison of the ants Camponotus floridanus and Harpegnathos saltator.</title>
        <authorList>
            <person name="Bonasio R."/>
            <person name="Zhang G."/>
            <person name="Ye C."/>
            <person name="Mutti N.S."/>
            <person name="Fang X."/>
            <person name="Qin N."/>
            <person name="Donahue G."/>
            <person name="Yang P."/>
            <person name="Li Q."/>
            <person name="Li C."/>
            <person name="Zhang P."/>
            <person name="Huang Z."/>
            <person name="Berger S.L."/>
            <person name="Reinberg D."/>
            <person name="Wang J."/>
            <person name="Liebig J."/>
        </authorList>
    </citation>
    <scope>NUCLEOTIDE SEQUENCE [LARGE SCALE GENOMIC DNA]</scope>
    <source>
        <strain evidence="7 8">Hsal</strain>
    </source>
</reference>
<evidence type="ECO:0000256" key="6">
    <source>
        <dbReference type="SAM" id="Phobius"/>
    </source>
</evidence>
<evidence type="ECO:0000256" key="3">
    <source>
        <dbReference type="ARBA" id="ARBA00022692"/>
    </source>
</evidence>
<dbReference type="GO" id="GO:0016020">
    <property type="term" value="C:membrane"/>
    <property type="evidence" value="ECO:0007669"/>
    <property type="project" value="UniProtKB-SubCell"/>
</dbReference>
<dbReference type="AlphaFoldDB" id="A0A1U9JSG4"/>
<evidence type="ECO:0000256" key="2">
    <source>
        <dbReference type="ARBA" id="ARBA00022448"/>
    </source>
</evidence>
<keyword evidence="4 6" id="KW-1133">Transmembrane helix</keyword>
<feature type="transmembrane region" description="Helical" evidence="6">
    <location>
        <begin position="116"/>
        <end position="140"/>
    </location>
</feature>
<dbReference type="Gene3D" id="1.20.1740.10">
    <property type="entry name" value="Amino acid/polyamine transporter I"/>
    <property type="match status" value="1"/>
</dbReference>
<proteinExistence type="predicted"/>
<accession>A0A1U9JSG4</accession>
<keyword evidence="3 6" id="KW-0812">Transmembrane</keyword>
<sequence>MADWLRRKSVSHTRKREGDKQLMPTLSWLHLVALGIGGVVGTGIYTLIGVGAGKAGPAVLLAFVIAGFVCACAAFAYAELATLIPATGGAYTYSYVAGGEVLAWFIGWSLILEYSLVVGTVAIGWSGYMVGFLDGLGVYLPFWLAAGYDSVDPVTGMHGLINLPAVLIVFVIAGFLLVGTRESATVNVILVFVKIAALLVFVAVALPHFDPDNLRPFMPNGFFKTIVREGEDWVEKGVMAAAAIIFFAFYGFDTIATAAEEAKNPERDLSIGIIGSLAGCIVIYVLVGLAAVGAVPYTVFSASPEPLAFIVQELSSQTMATVIAAAAVVAMPTVLLAFFYGQTRIFFAMGRDGLLPHGLSHVDKKRGVPVATTIFTALVIAVLAGVARLEEIASLANAGTLAAFTAVGLCLLVLRVREPDLPRKFRVPGGWFIGLMTISGCVYLFYNLSGQTQMWFWVWNGIGIVFYFAFGFWKSKMRKVKR</sequence>
<reference evidence="7 8" key="2">
    <citation type="journal article" date="2016" name="Sci. Rep.">
        <title>The genome of Rhizobiales bacteria in predatory ants reveals urease gene functions but no genes for nitrogen fixation.</title>
        <authorList>
            <person name="Neuvonen M.M."/>
            <person name="Tamarit D."/>
            <person name="Naslund K."/>
            <person name="Liebig J."/>
            <person name="Feldhaar H."/>
            <person name="Moran N.A."/>
            <person name="Guy L."/>
            <person name="Andersson S.G."/>
        </authorList>
    </citation>
    <scope>NUCLEOTIDE SEQUENCE [LARGE SCALE GENOMIC DNA]</scope>
    <source>
        <strain evidence="7 8">Hsal</strain>
    </source>
</reference>
<protein>
    <submittedName>
        <fullName evidence="7">Amino acid permease</fullName>
    </submittedName>
</protein>
<evidence type="ECO:0000256" key="4">
    <source>
        <dbReference type="ARBA" id="ARBA00022989"/>
    </source>
</evidence>
<organism evidence="7 8">
    <name type="scientific">Candidatus Tokpelaia hoelldobleri</name>
    <dbReference type="NCBI Taxonomy" id="1902579"/>
    <lineage>
        <taxon>Bacteria</taxon>
        <taxon>Pseudomonadati</taxon>
        <taxon>Pseudomonadota</taxon>
        <taxon>Alphaproteobacteria</taxon>
        <taxon>Hyphomicrobiales</taxon>
        <taxon>Candidatus Tokpelaia</taxon>
    </lineage>
</organism>
<comment type="subcellular location">
    <subcellularLocation>
        <location evidence="1">Membrane</location>
        <topology evidence="1">Multi-pass membrane protein</topology>
    </subcellularLocation>
</comment>
<feature type="transmembrane region" description="Helical" evidence="6">
    <location>
        <begin position="319"/>
        <end position="341"/>
    </location>
</feature>
<feature type="transmembrane region" description="Helical" evidence="6">
    <location>
        <begin position="160"/>
        <end position="179"/>
    </location>
</feature>
<feature type="transmembrane region" description="Helical" evidence="6">
    <location>
        <begin position="186"/>
        <end position="209"/>
    </location>
</feature>
<evidence type="ECO:0000256" key="1">
    <source>
        <dbReference type="ARBA" id="ARBA00004141"/>
    </source>
</evidence>
<evidence type="ECO:0000256" key="5">
    <source>
        <dbReference type="ARBA" id="ARBA00023136"/>
    </source>
</evidence>
<dbReference type="Proteomes" id="UP000188912">
    <property type="component" value="Chromosome"/>
</dbReference>
<name>A0A1U9JSG4_9HYPH</name>
<feature type="transmembrane region" description="Helical" evidence="6">
    <location>
        <begin position="454"/>
        <end position="473"/>
    </location>
</feature>
<dbReference type="InterPro" id="IPR002293">
    <property type="entry name" value="AA/rel_permease1"/>
</dbReference>
<dbReference type="KEGG" id="thd:BHV28_00790"/>
<feature type="transmembrane region" description="Helical" evidence="6">
    <location>
        <begin position="238"/>
        <end position="259"/>
    </location>
</feature>
<dbReference type="GO" id="GO:0015171">
    <property type="term" value="F:amino acid transmembrane transporter activity"/>
    <property type="evidence" value="ECO:0007669"/>
    <property type="project" value="TreeGrafter"/>
</dbReference>
<dbReference type="EMBL" id="CP017315">
    <property type="protein sequence ID" value="AQS40805.1"/>
    <property type="molecule type" value="Genomic_DNA"/>
</dbReference>
<keyword evidence="2" id="KW-0813">Transport</keyword>
<evidence type="ECO:0000313" key="8">
    <source>
        <dbReference type="Proteomes" id="UP000188912"/>
    </source>
</evidence>
<dbReference type="PANTHER" id="PTHR43243:SF4">
    <property type="entry name" value="CATIONIC AMINO ACID TRANSPORTER 4"/>
    <property type="match status" value="1"/>
</dbReference>
<feature type="transmembrane region" description="Helical" evidence="6">
    <location>
        <begin position="60"/>
        <end position="78"/>
    </location>
</feature>
<evidence type="ECO:0000313" key="7">
    <source>
        <dbReference type="EMBL" id="AQS40805.1"/>
    </source>
</evidence>